<dbReference type="RefSeq" id="WP_343164457.1">
    <property type="nucleotide sequence ID" value="NZ_JBHRSV010000016.1"/>
</dbReference>
<accession>A0ABV6ZXN3</accession>
<sequence length="82" mass="8920">MQVKIDIECTPVEARAFFGLPDVTPLNDQLVAEMSKRMGENMSALEPEALMKSWMSYGGQMQDQFMALMRQASGGSGGTGKS</sequence>
<evidence type="ECO:0000313" key="2">
    <source>
        <dbReference type="Proteomes" id="UP001595379"/>
    </source>
</evidence>
<reference evidence="2" key="1">
    <citation type="journal article" date="2019" name="Int. J. Syst. Evol. Microbiol.">
        <title>The Global Catalogue of Microorganisms (GCM) 10K type strain sequencing project: providing services to taxonomists for standard genome sequencing and annotation.</title>
        <authorList>
            <consortium name="The Broad Institute Genomics Platform"/>
            <consortium name="The Broad Institute Genome Sequencing Center for Infectious Disease"/>
            <person name="Wu L."/>
            <person name="Ma J."/>
        </authorList>
    </citation>
    <scope>NUCLEOTIDE SEQUENCE [LARGE SCALE GENOMIC DNA]</scope>
    <source>
        <strain evidence="2">KCTC 52487</strain>
    </source>
</reference>
<name>A0ABV6ZXN3_9PROT</name>
<dbReference type="Proteomes" id="UP001595379">
    <property type="component" value="Unassembled WGS sequence"/>
</dbReference>
<dbReference type="Pfam" id="PF20099">
    <property type="entry name" value="DUF6489"/>
    <property type="match status" value="1"/>
</dbReference>
<proteinExistence type="predicted"/>
<dbReference type="InterPro" id="IPR045502">
    <property type="entry name" value="DUF6489"/>
</dbReference>
<comment type="caution">
    <text evidence="1">The sequence shown here is derived from an EMBL/GenBank/DDBJ whole genome shotgun (WGS) entry which is preliminary data.</text>
</comment>
<protein>
    <submittedName>
        <fullName evidence="1">DUF6489 family protein</fullName>
    </submittedName>
</protein>
<evidence type="ECO:0000313" key="1">
    <source>
        <dbReference type="EMBL" id="MFC2926139.1"/>
    </source>
</evidence>
<gene>
    <name evidence="1" type="ORF">ACFOOR_08470</name>
</gene>
<dbReference type="EMBL" id="JBHRSV010000016">
    <property type="protein sequence ID" value="MFC2926139.1"/>
    <property type="molecule type" value="Genomic_DNA"/>
</dbReference>
<keyword evidence="2" id="KW-1185">Reference proteome</keyword>
<organism evidence="1 2">
    <name type="scientific">Hyphobacterium vulgare</name>
    <dbReference type="NCBI Taxonomy" id="1736751"/>
    <lineage>
        <taxon>Bacteria</taxon>
        <taxon>Pseudomonadati</taxon>
        <taxon>Pseudomonadota</taxon>
        <taxon>Alphaproteobacteria</taxon>
        <taxon>Maricaulales</taxon>
        <taxon>Maricaulaceae</taxon>
        <taxon>Hyphobacterium</taxon>
    </lineage>
</organism>